<evidence type="ECO:0000313" key="3">
    <source>
        <dbReference type="Proteomes" id="UP001500822"/>
    </source>
</evidence>
<dbReference type="PROSITE" id="PS51819">
    <property type="entry name" value="VOC"/>
    <property type="match status" value="1"/>
</dbReference>
<reference evidence="3" key="1">
    <citation type="journal article" date="2019" name="Int. J. Syst. Evol. Microbiol.">
        <title>The Global Catalogue of Microorganisms (GCM) 10K type strain sequencing project: providing services to taxonomists for standard genome sequencing and annotation.</title>
        <authorList>
            <consortium name="The Broad Institute Genomics Platform"/>
            <consortium name="The Broad Institute Genome Sequencing Center for Infectious Disease"/>
            <person name="Wu L."/>
            <person name="Ma J."/>
        </authorList>
    </citation>
    <scope>NUCLEOTIDE SEQUENCE [LARGE SCALE GENOMIC DNA]</scope>
    <source>
        <strain evidence="3">JCM 18077</strain>
    </source>
</reference>
<dbReference type="InterPro" id="IPR029068">
    <property type="entry name" value="Glyas_Bleomycin-R_OHBP_Dase"/>
</dbReference>
<name>A0ABP8ZCY3_9ACTN</name>
<gene>
    <name evidence="2" type="ORF">GCM10023217_25620</name>
</gene>
<dbReference type="Proteomes" id="UP001500822">
    <property type="component" value="Unassembled WGS sequence"/>
</dbReference>
<dbReference type="InterPro" id="IPR037523">
    <property type="entry name" value="VOC_core"/>
</dbReference>
<dbReference type="SUPFAM" id="SSF54593">
    <property type="entry name" value="Glyoxalase/Bleomycin resistance protein/Dihydroxybiphenyl dioxygenase"/>
    <property type="match status" value="1"/>
</dbReference>
<comment type="caution">
    <text evidence="2">The sequence shown here is derived from an EMBL/GenBank/DDBJ whole genome shotgun (WGS) entry which is preliminary data.</text>
</comment>
<proteinExistence type="predicted"/>
<dbReference type="Gene3D" id="3.10.180.10">
    <property type="entry name" value="2,3-Dihydroxybiphenyl 1,2-Dioxygenase, domain 1"/>
    <property type="match status" value="1"/>
</dbReference>
<keyword evidence="3" id="KW-1185">Reference proteome</keyword>
<protein>
    <submittedName>
        <fullName evidence="2">VOC family protein</fullName>
    </submittedName>
</protein>
<dbReference type="Pfam" id="PF00903">
    <property type="entry name" value="Glyoxalase"/>
    <property type="match status" value="1"/>
</dbReference>
<accession>A0ABP8ZCY3</accession>
<dbReference type="EMBL" id="BAABIE010000012">
    <property type="protein sequence ID" value="GAA4753229.1"/>
    <property type="molecule type" value="Genomic_DNA"/>
</dbReference>
<sequence length="134" mass="14592">MENLTTVENMEIVTSRVLLRSTAPAALTDFYRDVLSLPVAREYPGGTVFHAGAGLIEIPGHLAGDVPTPADLLWLQVRDLAAARAELVAAGVEIIAEPETKPWGLIEMTIHDPDGRGLILVQIPDDHPLRRDLR</sequence>
<evidence type="ECO:0000313" key="2">
    <source>
        <dbReference type="EMBL" id="GAA4753229.1"/>
    </source>
</evidence>
<dbReference type="InterPro" id="IPR004360">
    <property type="entry name" value="Glyas_Fos-R_dOase_dom"/>
</dbReference>
<feature type="domain" description="VOC" evidence="1">
    <location>
        <begin position="13"/>
        <end position="123"/>
    </location>
</feature>
<evidence type="ECO:0000259" key="1">
    <source>
        <dbReference type="PROSITE" id="PS51819"/>
    </source>
</evidence>
<organism evidence="2 3">
    <name type="scientific">Gordonia alkaliphila</name>
    <dbReference type="NCBI Taxonomy" id="1053547"/>
    <lineage>
        <taxon>Bacteria</taxon>
        <taxon>Bacillati</taxon>
        <taxon>Actinomycetota</taxon>
        <taxon>Actinomycetes</taxon>
        <taxon>Mycobacteriales</taxon>
        <taxon>Gordoniaceae</taxon>
        <taxon>Gordonia</taxon>
    </lineage>
</organism>